<dbReference type="OrthoDB" id="5148094at2759"/>
<dbReference type="InterPro" id="IPR016024">
    <property type="entry name" value="ARM-type_fold"/>
</dbReference>
<dbReference type="InterPro" id="IPR011989">
    <property type="entry name" value="ARM-like"/>
</dbReference>
<dbReference type="AlphaFoldDB" id="A0A2I0AJE2"/>
<dbReference type="Pfam" id="PF24993">
    <property type="entry name" value="GNC1_N"/>
    <property type="match status" value="1"/>
</dbReference>
<reference evidence="4 5" key="1">
    <citation type="journal article" date="2017" name="Nature">
        <title>The Apostasia genome and the evolution of orchids.</title>
        <authorList>
            <person name="Zhang G.Q."/>
            <person name="Liu K.W."/>
            <person name="Li Z."/>
            <person name="Lohaus R."/>
            <person name="Hsiao Y.Y."/>
            <person name="Niu S.C."/>
            <person name="Wang J.Y."/>
            <person name="Lin Y.C."/>
            <person name="Xu Q."/>
            <person name="Chen L.J."/>
            <person name="Yoshida K."/>
            <person name="Fujiwara S."/>
            <person name="Wang Z.W."/>
            <person name="Zhang Y.Q."/>
            <person name="Mitsuda N."/>
            <person name="Wang M."/>
            <person name="Liu G.H."/>
            <person name="Pecoraro L."/>
            <person name="Huang H.X."/>
            <person name="Xiao X.J."/>
            <person name="Lin M."/>
            <person name="Wu X.Y."/>
            <person name="Wu W.L."/>
            <person name="Chen Y.Y."/>
            <person name="Chang S.B."/>
            <person name="Sakamoto S."/>
            <person name="Ohme-Takagi M."/>
            <person name="Yagi M."/>
            <person name="Zeng S.J."/>
            <person name="Shen C.Y."/>
            <person name="Yeh C.M."/>
            <person name="Luo Y.B."/>
            <person name="Tsai W.C."/>
            <person name="Van de Peer Y."/>
            <person name="Liu Z.J."/>
        </authorList>
    </citation>
    <scope>NUCLEOTIDE SEQUENCE [LARGE SCALE GENOMIC DNA]</scope>
    <source>
        <strain evidence="5">cv. Shenzhen</strain>
        <tissue evidence="4">Stem</tissue>
    </source>
</reference>
<dbReference type="SUPFAM" id="SSF48371">
    <property type="entry name" value="ARM repeat"/>
    <property type="match status" value="1"/>
</dbReference>
<dbReference type="InterPro" id="IPR056810">
    <property type="entry name" value="GNC1-like_N"/>
</dbReference>
<evidence type="ECO:0000256" key="2">
    <source>
        <dbReference type="ARBA" id="ARBA00022737"/>
    </source>
</evidence>
<dbReference type="GO" id="GO:0006417">
    <property type="term" value="P:regulation of translation"/>
    <property type="evidence" value="ECO:0007669"/>
    <property type="project" value="TreeGrafter"/>
</dbReference>
<dbReference type="GO" id="GO:0019887">
    <property type="term" value="F:protein kinase regulator activity"/>
    <property type="evidence" value="ECO:0007669"/>
    <property type="project" value="TreeGrafter"/>
</dbReference>
<dbReference type="Proteomes" id="UP000236161">
    <property type="component" value="Unassembled WGS sequence"/>
</dbReference>
<accession>A0A2I0AJE2</accession>
<sequence>MQPKFLELYVKAVLNAKDRPPQALAESFQPLFLHIEHEDFKELLFPSSIKMLKRNPEIVLESTADLLSYVNLDLSKYAFEIFSVVLPQVRHLDEGRRNKALAILGHLSRKSSDPDILPSMFNAIQDIIRGSEGKLALPYQRVGMVNALEELSMAQGGKNLNKLSPAVSTFLLSCYKGEGSDEVKLAILSALGSWASKTADTVQPDLISFFSAGLKDKEILRKGHLRCLQVICKNFESSTKVVPLLDPVIQIVKAGFTKASQKLDGIYALFSVAKIASADTKAEEIVLKERIWQLLAQNESSLIPIPQV</sequence>
<evidence type="ECO:0000313" key="5">
    <source>
        <dbReference type="Proteomes" id="UP000236161"/>
    </source>
</evidence>
<gene>
    <name evidence="4" type="ORF">AXF42_Ash011975</name>
</gene>
<evidence type="ECO:0000313" key="4">
    <source>
        <dbReference type="EMBL" id="PKA55683.1"/>
    </source>
</evidence>
<feature type="domain" description="Stalled ribosome sensor GCN1-like N-terminal" evidence="3">
    <location>
        <begin position="3"/>
        <end position="135"/>
    </location>
</feature>
<dbReference type="PANTHER" id="PTHR23346">
    <property type="entry name" value="TRANSLATIONAL ACTIVATOR GCN1-RELATED"/>
    <property type="match status" value="1"/>
</dbReference>
<keyword evidence="5" id="KW-1185">Reference proteome</keyword>
<protein>
    <recommendedName>
        <fullName evidence="3">Stalled ribosome sensor GCN1-like N-terminal domain-containing protein</fullName>
    </recommendedName>
</protein>
<keyword evidence="2" id="KW-0677">Repeat</keyword>
<comment type="similarity">
    <text evidence="1">Belongs to the GCN1 family.</text>
</comment>
<name>A0A2I0AJE2_9ASPA</name>
<organism evidence="4 5">
    <name type="scientific">Apostasia shenzhenica</name>
    <dbReference type="NCBI Taxonomy" id="1088818"/>
    <lineage>
        <taxon>Eukaryota</taxon>
        <taxon>Viridiplantae</taxon>
        <taxon>Streptophyta</taxon>
        <taxon>Embryophyta</taxon>
        <taxon>Tracheophyta</taxon>
        <taxon>Spermatophyta</taxon>
        <taxon>Magnoliopsida</taxon>
        <taxon>Liliopsida</taxon>
        <taxon>Asparagales</taxon>
        <taxon>Orchidaceae</taxon>
        <taxon>Apostasioideae</taxon>
        <taxon>Apostasia</taxon>
    </lineage>
</organism>
<proteinExistence type="inferred from homology"/>
<dbReference type="EMBL" id="KZ451978">
    <property type="protein sequence ID" value="PKA55683.1"/>
    <property type="molecule type" value="Genomic_DNA"/>
</dbReference>
<dbReference type="STRING" id="1088818.A0A2I0AJE2"/>
<dbReference type="GO" id="GO:0005829">
    <property type="term" value="C:cytosol"/>
    <property type="evidence" value="ECO:0007669"/>
    <property type="project" value="TreeGrafter"/>
</dbReference>
<evidence type="ECO:0000256" key="1">
    <source>
        <dbReference type="ARBA" id="ARBA00007366"/>
    </source>
</evidence>
<evidence type="ECO:0000259" key="3">
    <source>
        <dbReference type="Pfam" id="PF24993"/>
    </source>
</evidence>
<dbReference type="Gene3D" id="1.25.10.10">
    <property type="entry name" value="Leucine-rich Repeat Variant"/>
    <property type="match status" value="1"/>
</dbReference>
<dbReference type="PANTHER" id="PTHR23346:SF7">
    <property type="entry name" value="STALLED RIBOSOME SENSOR GCN1"/>
    <property type="match status" value="1"/>
</dbReference>
<dbReference type="GO" id="GO:0034198">
    <property type="term" value="P:cellular response to amino acid starvation"/>
    <property type="evidence" value="ECO:0007669"/>
    <property type="project" value="TreeGrafter"/>
</dbReference>